<organism evidence="1">
    <name type="scientific">Arundo donax</name>
    <name type="common">Giant reed</name>
    <name type="synonym">Donax arundinaceus</name>
    <dbReference type="NCBI Taxonomy" id="35708"/>
    <lineage>
        <taxon>Eukaryota</taxon>
        <taxon>Viridiplantae</taxon>
        <taxon>Streptophyta</taxon>
        <taxon>Embryophyta</taxon>
        <taxon>Tracheophyta</taxon>
        <taxon>Spermatophyta</taxon>
        <taxon>Magnoliopsida</taxon>
        <taxon>Liliopsida</taxon>
        <taxon>Poales</taxon>
        <taxon>Poaceae</taxon>
        <taxon>PACMAD clade</taxon>
        <taxon>Arundinoideae</taxon>
        <taxon>Arundineae</taxon>
        <taxon>Arundo</taxon>
    </lineage>
</organism>
<evidence type="ECO:0000313" key="1">
    <source>
        <dbReference type="EMBL" id="JAE14026.1"/>
    </source>
</evidence>
<reference evidence="1" key="1">
    <citation type="submission" date="2014-09" db="EMBL/GenBank/DDBJ databases">
        <authorList>
            <person name="Magalhaes I.L.F."/>
            <person name="Oliveira U."/>
            <person name="Santos F.R."/>
            <person name="Vidigal T.H.D.A."/>
            <person name="Brescovit A.D."/>
            <person name="Santos A.J."/>
        </authorList>
    </citation>
    <scope>NUCLEOTIDE SEQUENCE</scope>
    <source>
        <tissue evidence="1">Shoot tissue taken approximately 20 cm above the soil surface</tissue>
    </source>
</reference>
<dbReference type="AlphaFoldDB" id="A0A0A9FUN5"/>
<proteinExistence type="predicted"/>
<reference evidence="1" key="2">
    <citation type="journal article" date="2015" name="Data Brief">
        <title>Shoot transcriptome of the giant reed, Arundo donax.</title>
        <authorList>
            <person name="Barrero R.A."/>
            <person name="Guerrero F.D."/>
            <person name="Moolhuijzen P."/>
            <person name="Goolsby J.A."/>
            <person name="Tidwell J."/>
            <person name="Bellgard S.E."/>
            <person name="Bellgard M.I."/>
        </authorList>
    </citation>
    <scope>NUCLEOTIDE SEQUENCE</scope>
    <source>
        <tissue evidence="1">Shoot tissue taken approximately 20 cm above the soil surface</tissue>
    </source>
</reference>
<dbReference type="EMBL" id="GBRH01183870">
    <property type="protein sequence ID" value="JAE14026.1"/>
    <property type="molecule type" value="Transcribed_RNA"/>
</dbReference>
<name>A0A0A9FUN5_ARUDO</name>
<accession>A0A0A9FUN5</accession>
<protein>
    <submittedName>
        <fullName evidence="1">Uncharacterized protein</fullName>
    </submittedName>
</protein>
<sequence length="38" mass="4427">MSTLLLQLLPRVQTFQMYVLESSCMRKLQTEGLLMPVQ</sequence>